<dbReference type="InterPro" id="IPR021354">
    <property type="entry name" value="DUF2975"/>
</dbReference>
<reference evidence="3" key="3">
    <citation type="submission" date="2018-05" db="EMBL/GenBank/DDBJ databases">
        <authorList>
            <person name="Lu D."/>
        </authorList>
    </citation>
    <scope>NUCLEOTIDE SEQUENCE [LARGE SCALE GENOMIC DNA]</scope>
    <source>
        <strain evidence="3">ZY111</strain>
    </source>
</reference>
<keyword evidence="1" id="KW-1133">Transmembrane helix</keyword>
<dbReference type="EMBL" id="QFRI01000001">
    <property type="protein sequence ID" value="PWH83740.1"/>
    <property type="molecule type" value="Genomic_DNA"/>
</dbReference>
<reference evidence="3" key="2">
    <citation type="submission" date="2018-05" db="EMBL/GenBank/DDBJ databases">
        <title>Algibacter marinivivus sp. nov., isolated from sample around a algae.</title>
        <authorList>
            <person name="Lu D."/>
        </authorList>
    </citation>
    <scope>NUCLEOTIDE SEQUENCE [LARGE SCALE GENOMIC DNA]</scope>
    <source>
        <strain evidence="3">ZY111</strain>
    </source>
</reference>
<reference evidence="2 3" key="1">
    <citation type="submission" date="2018-05" db="EMBL/GenBank/DDBJ databases">
        <title>Algibacter marinivivus sp. nov., isolated from sample around a algae.</title>
        <authorList>
            <person name="Zhong X."/>
        </authorList>
    </citation>
    <scope>NUCLEOTIDE SEQUENCE [LARGE SCALE GENOMIC DNA]</scope>
    <source>
        <strain evidence="2 3">ZY111</strain>
    </source>
</reference>
<evidence type="ECO:0000313" key="3">
    <source>
        <dbReference type="Proteomes" id="UP000245375"/>
    </source>
</evidence>
<feature type="transmembrane region" description="Helical" evidence="1">
    <location>
        <begin position="107"/>
        <end position="129"/>
    </location>
</feature>
<name>A0A2U2X7L5_9FLAO</name>
<dbReference type="Proteomes" id="UP000245375">
    <property type="component" value="Unassembled WGS sequence"/>
</dbReference>
<accession>A0A2U2X7L5</accession>
<comment type="caution">
    <text evidence="2">The sequence shown here is derived from an EMBL/GenBank/DDBJ whole genome shotgun (WGS) entry which is preliminary data.</text>
</comment>
<dbReference type="RefSeq" id="WP_109351745.1">
    <property type="nucleotide sequence ID" value="NZ_QFRI01000001.1"/>
</dbReference>
<feature type="transmembrane region" description="Helical" evidence="1">
    <location>
        <begin position="141"/>
        <end position="160"/>
    </location>
</feature>
<feature type="transmembrane region" description="Helical" evidence="1">
    <location>
        <begin position="7"/>
        <end position="24"/>
    </location>
</feature>
<keyword evidence="3" id="KW-1185">Reference proteome</keyword>
<feature type="transmembrane region" description="Helical" evidence="1">
    <location>
        <begin position="60"/>
        <end position="87"/>
    </location>
</feature>
<dbReference type="OrthoDB" id="672524at2"/>
<dbReference type="AlphaFoldDB" id="A0A2U2X7L5"/>
<protein>
    <recommendedName>
        <fullName evidence="4">DUF2975 domain-containing protein</fullName>
    </recommendedName>
</protein>
<proteinExistence type="predicted"/>
<gene>
    <name evidence="2" type="ORF">DIS18_04080</name>
</gene>
<keyword evidence="1" id="KW-0472">Membrane</keyword>
<keyword evidence="1" id="KW-0812">Transmembrane</keyword>
<sequence>MKDNTTILTFITWGLLLSAVSVLLNDMREFDFNQFKEFQNWAKTANKNDPWFTSKNAIQWSYYAINAGLFFWRGYLIYGFSYFLSILKEIENGNYFSDKNISYFKKIGNIFVWYTISVLVLRFLLAAIGESTFNFFNELKAEFTFLIPVGLAFFILAEIFKRGKETEEENDLTI</sequence>
<dbReference type="Pfam" id="PF11188">
    <property type="entry name" value="DUF2975"/>
    <property type="match status" value="1"/>
</dbReference>
<evidence type="ECO:0000313" key="2">
    <source>
        <dbReference type="EMBL" id="PWH83740.1"/>
    </source>
</evidence>
<evidence type="ECO:0008006" key="4">
    <source>
        <dbReference type="Google" id="ProtNLM"/>
    </source>
</evidence>
<evidence type="ECO:0000256" key="1">
    <source>
        <dbReference type="SAM" id="Phobius"/>
    </source>
</evidence>
<organism evidence="2 3">
    <name type="scientific">Algibacter marinivivus</name>
    <dbReference type="NCBI Taxonomy" id="2100723"/>
    <lineage>
        <taxon>Bacteria</taxon>
        <taxon>Pseudomonadati</taxon>
        <taxon>Bacteroidota</taxon>
        <taxon>Flavobacteriia</taxon>
        <taxon>Flavobacteriales</taxon>
        <taxon>Flavobacteriaceae</taxon>
        <taxon>Algibacter</taxon>
    </lineage>
</organism>